<dbReference type="PANTHER" id="PTHR30469">
    <property type="entry name" value="MULTIDRUG RESISTANCE PROTEIN MDTA"/>
    <property type="match status" value="1"/>
</dbReference>
<sequence length="400" mass="40767">MQNETSLVVGQEDAPARAPRGLKTAGIVAGVVAAVIVGVGIYSRHGEALDTRNWSEAQAIPTVHLVDVTPAAASGALSLPGTMAAWNTAHIFARVPGYMQAWTRDIGATVGQGTPLAQIETPELDQQIAAARAALAKAKASAGLARSTAARWNDLLTDHSVSQQEADERNGNLAVQVATVRGAEADLARLLAMKGYATVRAPFAGVVTQRTADIGDLVGPGATNQQPMFTVADVSRIRIYVGVPQTYAAAMKPGVEATLTVPDLPGQTFAAKVVGTSDAINPQNGALQVQLLADNTAHALRAGGFAQVAFKVPGSAGAVMIPSSALLFRSAGTQVATVGSDGRVRLLSITLGRDLGKTVEVVSGLSAGTKIIDNPPDSIANGEAVHVAHAGANGGGGQHA</sequence>
<dbReference type="PANTHER" id="PTHR30469:SF37">
    <property type="entry name" value="RAGD PROTEIN"/>
    <property type="match status" value="1"/>
</dbReference>
<dbReference type="Pfam" id="PF25954">
    <property type="entry name" value="Beta-barrel_RND_2"/>
    <property type="match status" value="1"/>
</dbReference>
<accession>A0ABU1MIW1</accession>
<dbReference type="InterPro" id="IPR058627">
    <property type="entry name" value="MdtA-like_C"/>
</dbReference>
<evidence type="ECO:0000259" key="4">
    <source>
        <dbReference type="Pfam" id="PF25967"/>
    </source>
</evidence>
<dbReference type="NCBIfam" id="TIGR01730">
    <property type="entry name" value="RND_mfp"/>
    <property type="match status" value="1"/>
</dbReference>
<keyword evidence="7" id="KW-1185">Reference proteome</keyword>
<name>A0ABU1MIW1_9SPHN</name>
<keyword evidence="2" id="KW-1133">Transmembrane helix</keyword>
<dbReference type="InterPro" id="IPR006143">
    <property type="entry name" value="RND_pump_MFP"/>
</dbReference>
<evidence type="ECO:0000256" key="1">
    <source>
        <dbReference type="ARBA" id="ARBA00009477"/>
    </source>
</evidence>
<dbReference type="Gene3D" id="2.40.420.20">
    <property type="match status" value="1"/>
</dbReference>
<dbReference type="Gene3D" id="1.10.287.470">
    <property type="entry name" value="Helix hairpin bin"/>
    <property type="match status" value="1"/>
</dbReference>
<dbReference type="InterPro" id="IPR058792">
    <property type="entry name" value="Beta-barrel_RND_2"/>
</dbReference>
<dbReference type="Pfam" id="PF25973">
    <property type="entry name" value="BSH_CzcB"/>
    <property type="match status" value="1"/>
</dbReference>
<protein>
    <submittedName>
        <fullName evidence="6">RND family efflux transporter MFP subunit</fullName>
    </submittedName>
</protein>
<feature type="domain" description="CzcB-like barrel-sandwich hybrid" evidence="5">
    <location>
        <begin position="88"/>
        <end position="233"/>
    </location>
</feature>
<dbReference type="Gene3D" id="2.40.30.170">
    <property type="match status" value="1"/>
</dbReference>
<dbReference type="EMBL" id="JAVDRD010000001">
    <property type="protein sequence ID" value="MDR6509987.1"/>
    <property type="molecule type" value="Genomic_DNA"/>
</dbReference>
<keyword evidence="2" id="KW-0812">Transmembrane</keyword>
<feature type="transmembrane region" description="Helical" evidence="2">
    <location>
        <begin position="24"/>
        <end position="42"/>
    </location>
</feature>
<organism evidence="6 7">
    <name type="scientific">Novosphingobium capsulatum</name>
    <dbReference type="NCBI Taxonomy" id="13688"/>
    <lineage>
        <taxon>Bacteria</taxon>
        <taxon>Pseudomonadati</taxon>
        <taxon>Pseudomonadota</taxon>
        <taxon>Alphaproteobacteria</taxon>
        <taxon>Sphingomonadales</taxon>
        <taxon>Sphingomonadaceae</taxon>
        <taxon>Novosphingobium</taxon>
    </lineage>
</organism>
<comment type="similarity">
    <text evidence="1">Belongs to the membrane fusion protein (MFP) (TC 8.A.1) family.</text>
</comment>
<reference evidence="6 7" key="1">
    <citation type="submission" date="2023-07" db="EMBL/GenBank/DDBJ databases">
        <title>Sorghum-associated microbial communities from plants grown in Nebraska, USA.</title>
        <authorList>
            <person name="Schachtman D."/>
        </authorList>
    </citation>
    <scope>NUCLEOTIDE SEQUENCE [LARGE SCALE GENOMIC DNA]</scope>
    <source>
        <strain evidence="6 7">DS1027</strain>
    </source>
</reference>
<feature type="domain" description="Multidrug resistance protein MdtA-like C-terminal permuted SH3" evidence="4">
    <location>
        <begin position="318"/>
        <end position="372"/>
    </location>
</feature>
<dbReference type="SUPFAM" id="SSF111369">
    <property type="entry name" value="HlyD-like secretion proteins"/>
    <property type="match status" value="1"/>
</dbReference>
<feature type="domain" description="CusB-like beta-barrel" evidence="3">
    <location>
        <begin position="241"/>
        <end position="311"/>
    </location>
</feature>
<dbReference type="Gene3D" id="2.40.50.100">
    <property type="match status" value="1"/>
</dbReference>
<dbReference type="Pfam" id="PF25967">
    <property type="entry name" value="RND-MFP_C"/>
    <property type="match status" value="1"/>
</dbReference>
<evidence type="ECO:0000256" key="2">
    <source>
        <dbReference type="SAM" id="Phobius"/>
    </source>
</evidence>
<dbReference type="InterPro" id="IPR058647">
    <property type="entry name" value="BSH_CzcB-like"/>
</dbReference>
<comment type="caution">
    <text evidence="6">The sequence shown here is derived from an EMBL/GenBank/DDBJ whole genome shotgun (WGS) entry which is preliminary data.</text>
</comment>
<proteinExistence type="inferred from homology"/>
<evidence type="ECO:0000259" key="3">
    <source>
        <dbReference type="Pfam" id="PF25954"/>
    </source>
</evidence>
<gene>
    <name evidence="6" type="ORF">J2792_000827</name>
</gene>
<evidence type="ECO:0000313" key="7">
    <source>
        <dbReference type="Proteomes" id="UP001184150"/>
    </source>
</evidence>
<dbReference type="RefSeq" id="WP_022677974.1">
    <property type="nucleotide sequence ID" value="NZ_CP140000.1"/>
</dbReference>
<evidence type="ECO:0000313" key="6">
    <source>
        <dbReference type="EMBL" id="MDR6509987.1"/>
    </source>
</evidence>
<evidence type="ECO:0000259" key="5">
    <source>
        <dbReference type="Pfam" id="PF25973"/>
    </source>
</evidence>
<keyword evidence="2" id="KW-0472">Membrane</keyword>
<dbReference type="Proteomes" id="UP001184150">
    <property type="component" value="Unassembled WGS sequence"/>
</dbReference>